<reference evidence="1 2" key="2">
    <citation type="journal article" date="2022" name="Mol. Ecol. Resour.">
        <title>The genomes of chicory, endive, great burdock and yacon provide insights into Asteraceae paleo-polyploidization history and plant inulin production.</title>
        <authorList>
            <person name="Fan W."/>
            <person name="Wang S."/>
            <person name="Wang H."/>
            <person name="Wang A."/>
            <person name="Jiang F."/>
            <person name="Liu H."/>
            <person name="Zhao H."/>
            <person name="Xu D."/>
            <person name="Zhang Y."/>
        </authorList>
    </citation>
    <scope>NUCLEOTIDE SEQUENCE [LARGE SCALE GENOMIC DNA]</scope>
    <source>
        <strain evidence="2">cv. Yunnan</strain>
        <tissue evidence="1">Leaves</tissue>
    </source>
</reference>
<reference evidence="2" key="1">
    <citation type="journal article" date="2022" name="Mol. Ecol. Resour.">
        <title>The genomes of chicory, endive, great burdock and yacon provide insights into Asteraceae palaeo-polyploidization history and plant inulin production.</title>
        <authorList>
            <person name="Fan W."/>
            <person name="Wang S."/>
            <person name="Wang H."/>
            <person name="Wang A."/>
            <person name="Jiang F."/>
            <person name="Liu H."/>
            <person name="Zhao H."/>
            <person name="Xu D."/>
            <person name="Zhang Y."/>
        </authorList>
    </citation>
    <scope>NUCLEOTIDE SEQUENCE [LARGE SCALE GENOMIC DNA]</scope>
    <source>
        <strain evidence="2">cv. Yunnan</strain>
    </source>
</reference>
<evidence type="ECO:0000313" key="1">
    <source>
        <dbReference type="EMBL" id="KAI3717710.1"/>
    </source>
</evidence>
<dbReference type="EMBL" id="CM042040">
    <property type="protein sequence ID" value="KAI3717710.1"/>
    <property type="molecule type" value="Genomic_DNA"/>
</dbReference>
<dbReference type="Proteomes" id="UP001056120">
    <property type="component" value="Linkage Group LG23"/>
</dbReference>
<organism evidence="1 2">
    <name type="scientific">Smallanthus sonchifolius</name>
    <dbReference type="NCBI Taxonomy" id="185202"/>
    <lineage>
        <taxon>Eukaryota</taxon>
        <taxon>Viridiplantae</taxon>
        <taxon>Streptophyta</taxon>
        <taxon>Embryophyta</taxon>
        <taxon>Tracheophyta</taxon>
        <taxon>Spermatophyta</taxon>
        <taxon>Magnoliopsida</taxon>
        <taxon>eudicotyledons</taxon>
        <taxon>Gunneridae</taxon>
        <taxon>Pentapetalae</taxon>
        <taxon>asterids</taxon>
        <taxon>campanulids</taxon>
        <taxon>Asterales</taxon>
        <taxon>Asteraceae</taxon>
        <taxon>Asteroideae</taxon>
        <taxon>Heliantheae alliance</taxon>
        <taxon>Millerieae</taxon>
        <taxon>Smallanthus</taxon>
    </lineage>
</organism>
<proteinExistence type="predicted"/>
<name>A0ACB9B680_9ASTR</name>
<gene>
    <name evidence="1" type="ORF">L1987_69488</name>
</gene>
<keyword evidence="2" id="KW-1185">Reference proteome</keyword>
<evidence type="ECO:0000313" key="2">
    <source>
        <dbReference type="Proteomes" id="UP001056120"/>
    </source>
</evidence>
<sequence>MQRGVPASATTISTVTTTTAQTSSALVISSSSGPVISIISIYIVLLLVFNGGTAVASAPKLRSEITGKTVEEIIKGWNVELQEQTSKFRKQANAIAEWDRRILQIRDVLLKLEVDKSLQSVVEEAERIYKDEHGLLLDDEATSTRVLIKTVIFLMFMKWEHYFIFIINLNFILLYIVY</sequence>
<comment type="caution">
    <text evidence="1">The sequence shown here is derived from an EMBL/GenBank/DDBJ whole genome shotgun (WGS) entry which is preliminary data.</text>
</comment>
<protein>
    <submittedName>
        <fullName evidence="1">Uncharacterized protein</fullName>
    </submittedName>
</protein>
<accession>A0ACB9B680</accession>